<evidence type="ECO:0000313" key="2">
    <source>
        <dbReference type="EMBL" id="CAI3987467.1"/>
    </source>
</evidence>
<dbReference type="AlphaFoldDB" id="A0A9P1C8G0"/>
<dbReference type="EMBL" id="CAMXCT030001169">
    <property type="protein sequence ID" value="CAL4774779.1"/>
    <property type="molecule type" value="Genomic_DNA"/>
</dbReference>
<dbReference type="EMBL" id="CAMXCT020001169">
    <property type="protein sequence ID" value="CAL1140842.1"/>
    <property type="molecule type" value="Genomic_DNA"/>
</dbReference>
<feature type="compositionally biased region" description="Basic and acidic residues" evidence="1">
    <location>
        <begin position="272"/>
        <end position="307"/>
    </location>
</feature>
<feature type="compositionally biased region" description="Basic and acidic residues" evidence="1">
    <location>
        <begin position="226"/>
        <end position="238"/>
    </location>
</feature>
<feature type="region of interest" description="Disordered" evidence="1">
    <location>
        <begin position="210"/>
        <end position="333"/>
    </location>
</feature>
<keyword evidence="4" id="KW-1185">Reference proteome</keyword>
<feature type="region of interest" description="Disordered" evidence="1">
    <location>
        <begin position="451"/>
        <end position="485"/>
    </location>
</feature>
<name>A0A9P1C8G0_9DINO</name>
<feature type="compositionally biased region" description="Basic residues" evidence="1">
    <location>
        <begin position="16"/>
        <end position="28"/>
    </location>
</feature>
<sequence>MANKILQDNDPEVTKREKKKDKKKKKKSSSSSSESSDECAQIGLEELQLQCGLKPKHLGLRDLVRIDDLKPEQIVYIIAHPSASAPFMTVMDLFEIGGELTGLRRKETQKTKKGEGEASKAKELAQQIERATESKWKGRLIKLLKLLADKNGKSTMCNFENLQSLRTSIVTKIQSRIKQNPDLAELARQKVQDLKDEATQELEQWNVKLQKKKHRSMKQMFGIPEITRDETGKRKKEEESSEEESEKKPKKAMPSKPRKKSAPKSSYSSSGSEHEDERDNDNQDSGAEEKESQQESSKGKGETQKAETDEDLFQTPRFRKPSDAAPTPEENVSDDLQEMLTQPMEEQFKNTSDQKLFLKILVAMDLKNPTGFLCCLGDFRKVQTEPLEKVNCKLLLNRTPQSSALFKQLTFHGKMASVAIIKDVLLHLDDYADISDVSRELVFGDGTEEIASDVNEPQENHAETPTAPAEEGLNVEMLPGAHGAD</sequence>
<dbReference type="Proteomes" id="UP001152797">
    <property type="component" value="Unassembled WGS sequence"/>
</dbReference>
<evidence type="ECO:0000313" key="3">
    <source>
        <dbReference type="EMBL" id="CAL4774779.1"/>
    </source>
</evidence>
<proteinExistence type="predicted"/>
<comment type="caution">
    <text evidence="2">The sequence shown here is derived from an EMBL/GenBank/DDBJ whole genome shotgun (WGS) entry which is preliminary data.</text>
</comment>
<protein>
    <submittedName>
        <fullName evidence="2">Uncharacterized protein</fullName>
    </submittedName>
</protein>
<reference evidence="2" key="1">
    <citation type="submission" date="2022-10" db="EMBL/GenBank/DDBJ databases">
        <authorList>
            <person name="Chen Y."/>
            <person name="Dougan E. K."/>
            <person name="Chan C."/>
            <person name="Rhodes N."/>
            <person name="Thang M."/>
        </authorList>
    </citation>
    <scope>NUCLEOTIDE SEQUENCE</scope>
</reference>
<accession>A0A9P1C8G0</accession>
<reference evidence="3 4" key="2">
    <citation type="submission" date="2024-05" db="EMBL/GenBank/DDBJ databases">
        <authorList>
            <person name="Chen Y."/>
            <person name="Shah S."/>
            <person name="Dougan E. K."/>
            <person name="Thang M."/>
            <person name="Chan C."/>
        </authorList>
    </citation>
    <scope>NUCLEOTIDE SEQUENCE [LARGE SCALE GENOMIC DNA]</scope>
</reference>
<evidence type="ECO:0000256" key="1">
    <source>
        <dbReference type="SAM" id="MobiDB-lite"/>
    </source>
</evidence>
<evidence type="ECO:0000313" key="4">
    <source>
        <dbReference type="Proteomes" id="UP001152797"/>
    </source>
</evidence>
<feature type="region of interest" description="Disordered" evidence="1">
    <location>
        <begin position="1"/>
        <end position="38"/>
    </location>
</feature>
<feature type="compositionally biased region" description="Basic residues" evidence="1">
    <location>
        <begin position="248"/>
        <end position="262"/>
    </location>
</feature>
<gene>
    <name evidence="2" type="ORF">C1SCF055_LOCUS14735</name>
</gene>
<dbReference type="EMBL" id="CAMXCT010001169">
    <property type="protein sequence ID" value="CAI3987467.1"/>
    <property type="molecule type" value="Genomic_DNA"/>
</dbReference>
<organism evidence="2">
    <name type="scientific">Cladocopium goreaui</name>
    <dbReference type="NCBI Taxonomy" id="2562237"/>
    <lineage>
        <taxon>Eukaryota</taxon>
        <taxon>Sar</taxon>
        <taxon>Alveolata</taxon>
        <taxon>Dinophyceae</taxon>
        <taxon>Suessiales</taxon>
        <taxon>Symbiodiniaceae</taxon>
        <taxon>Cladocopium</taxon>
    </lineage>
</organism>
<dbReference type="OrthoDB" id="10679970at2759"/>